<sequence>MSKRIASCTVYAPSAASLAMDGRLLLSRDLETEVSLVAAERLHPKCLLTPDAYNVMSSANSPTKAPSSSQSRERNEQPLLSDYLLYSENSETAIGEWDMGKKKKSELFIICSGTRNLTFFGELIDD</sequence>
<dbReference type="EMBL" id="BMAW01058354">
    <property type="protein sequence ID" value="GFT15856.1"/>
    <property type="molecule type" value="Genomic_DNA"/>
</dbReference>
<keyword evidence="2" id="KW-1185">Reference proteome</keyword>
<protein>
    <submittedName>
        <fullName evidence="1">Uncharacterized protein</fullName>
    </submittedName>
</protein>
<comment type="caution">
    <text evidence="1">The sequence shown here is derived from an EMBL/GenBank/DDBJ whole genome shotgun (WGS) entry which is preliminary data.</text>
</comment>
<evidence type="ECO:0000313" key="2">
    <source>
        <dbReference type="Proteomes" id="UP000887013"/>
    </source>
</evidence>
<gene>
    <name evidence="1" type="ORF">NPIL_562531</name>
</gene>
<organism evidence="1 2">
    <name type="scientific">Nephila pilipes</name>
    <name type="common">Giant wood spider</name>
    <name type="synonym">Nephila maculata</name>
    <dbReference type="NCBI Taxonomy" id="299642"/>
    <lineage>
        <taxon>Eukaryota</taxon>
        <taxon>Metazoa</taxon>
        <taxon>Ecdysozoa</taxon>
        <taxon>Arthropoda</taxon>
        <taxon>Chelicerata</taxon>
        <taxon>Arachnida</taxon>
        <taxon>Araneae</taxon>
        <taxon>Araneomorphae</taxon>
        <taxon>Entelegynae</taxon>
        <taxon>Araneoidea</taxon>
        <taxon>Nephilidae</taxon>
        <taxon>Nephila</taxon>
    </lineage>
</organism>
<dbReference type="Proteomes" id="UP000887013">
    <property type="component" value="Unassembled WGS sequence"/>
</dbReference>
<reference evidence="1" key="1">
    <citation type="submission" date="2020-08" db="EMBL/GenBank/DDBJ databases">
        <title>Multicomponent nature underlies the extraordinary mechanical properties of spider dragline silk.</title>
        <authorList>
            <person name="Kono N."/>
            <person name="Nakamura H."/>
            <person name="Mori M."/>
            <person name="Yoshida Y."/>
            <person name="Ohtoshi R."/>
            <person name="Malay A.D."/>
            <person name="Moran D.A.P."/>
            <person name="Tomita M."/>
            <person name="Numata K."/>
            <person name="Arakawa K."/>
        </authorList>
    </citation>
    <scope>NUCLEOTIDE SEQUENCE</scope>
</reference>
<evidence type="ECO:0000313" key="1">
    <source>
        <dbReference type="EMBL" id="GFT15856.1"/>
    </source>
</evidence>
<name>A0A8X6NI86_NEPPI</name>
<dbReference type="AlphaFoldDB" id="A0A8X6NI86"/>
<proteinExistence type="predicted"/>
<accession>A0A8X6NI86</accession>